<evidence type="ECO:0000313" key="1">
    <source>
        <dbReference type="EMBL" id="PIS08773.1"/>
    </source>
</evidence>
<dbReference type="Proteomes" id="UP000230093">
    <property type="component" value="Unassembled WGS sequence"/>
</dbReference>
<sequence>MAKRTRGLKSISQLIADFDIDKKKYISREFQDYGYRLAMELNDPKHKSLYIKLAKELPRNMLEQAKIFVKDAYQVKSRARLFMWKVKELRKEALKKRNKKEK</sequence>
<dbReference type="AlphaFoldDB" id="A0A2H0W7Z0"/>
<accession>A0A2H0W7Z0</accession>
<comment type="caution">
    <text evidence="1">The sequence shown here is derived from an EMBL/GenBank/DDBJ whole genome shotgun (WGS) entry which is preliminary data.</text>
</comment>
<evidence type="ECO:0000313" key="2">
    <source>
        <dbReference type="Proteomes" id="UP000230093"/>
    </source>
</evidence>
<reference evidence="2" key="1">
    <citation type="submission" date="2017-09" db="EMBL/GenBank/DDBJ databases">
        <title>Depth-based differentiation of microbial function through sediment-hosted aquifers and enrichment of novel symbionts in the deep terrestrial subsurface.</title>
        <authorList>
            <person name="Probst A.J."/>
            <person name="Ladd B."/>
            <person name="Jarett J.K."/>
            <person name="Geller-Mcgrath D.E."/>
            <person name="Sieber C.M.K."/>
            <person name="Emerson J.B."/>
            <person name="Anantharaman K."/>
            <person name="Thomas B.C."/>
            <person name="Malmstrom R."/>
            <person name="Stieglmeier M."/>
            <person name="Klingl A."/>
            <person name="Woyke T."/>
            <person name="Ryan C.M."/>
            <person name="Banfield J.F."/>
        </authorList>
    </citation>
    <scope>NUCLEOTIDE SEQUENCE [LARGE SCALE GENOMIC DNA]</scope>
</reference>
<dbReference type="EMBL" id="PEZT01000028">
    <property type="protein sequence ID" value="PIS08773.1"/>
    <property type="molecule type" value="Genomic_DNA"/>
</dbReference>
<protein>
    <submittedName>
        <fullName evidence="1">Uncharacterized protein</fullName>
    </submittedName>
</protein>
<gene>
    <name evidence="1" type="ORF">COT75_04805</name>
</gene>
<name>A0A2H0W7Z0_9BACT</name>
<proteinExistence type="predicted"/>
<organism evidence="1 2">
    <name type="scientific">Candidatus Beckwithbacteria bacterium CG10_big_fil_rev_8_21_14_0_10_34_10</name>
    <dbReference type="NCBI Taxonomy" id="1974495"/>
    <lineage>
        <taxon>Bacteria</taxon>
        <taxon>Candidatus Beckwithiibacteriota</taxon>
    </lineage>
</organism>